<dbReference type="RefSeq" id="WP_226604400.1">
    <property type="nucleotide sequence ID" value="NZ_JAJAQI010000003.1"/>
</dbReference>
<evidence type="ECO:0000313" key="3">
    <source>
        <dbReference type="Proteomes" id="UP001139311"/>
    </source>
</evidence>
<sequence length="499" mass="54245">MADGFTIQEIELPEPSLALLRDRQPAPLLPLDVFGPWWSARIEEAAEGAAAPPDYIAAGLMGAASALIGNSRWASPWHGWREPPFLWLGAIGNPSAGKSPGINATLRDVLPDIEREMGSGHAAALRAWETAAAEAKERRAIWEREVKAAAKDNTPPPLMPEAAQEPEKPSRPRIVTNDPTLEAVATLLRDLPRGLLLHRDELAAWIAGFEKYNSGGMGGDRAAWLESYNAPPKTVDRVKHPEPIHVPRFGLSLLGTIQPERLREVMKGADDGFAVRFLWLWPEPRPFRRPQRAAAPDAMRDALRRLAALPMVAEDDGPPRPFYLSFDDDAAAVIEQAGGEWAAREEESAGLMLGALGKARGQAVRLALLLEHLWWCAGPAETPPPCRISARAAEAACGLMDGYFLPMAARAFGDGALGQDERHARTLLRWIVAKRPAVVNERAIRDTPGLPGLTKADTVKAAVAVLAAEDVLLPALPSGGPGRPRQDHRVNPRLWQVVR</sequence>
<dbReference type="Proteomes" id="UP001139311">
    <property type="component" value="Unassembled WGS sequence"/>
</dbReference>
<evidence type="ECO:0000313" key="2">
    <source>
        <dbReference type="EMBL" id="MCB4820749.1"/>
    </source>
</evidence>
<comment type="caution">
    <text evidence="2">The sequence shown here is derived from an EMBL/GenBank/DDBJ whole genome shotgun (WGS) entry which is preliminary data.</text>
</comment>
<accession>A0A9X1L6N6</accession>
<dbReference type="AlphaFoldDB" id="A0A9X1L6N6"/>
<gene>
    <name evidence="2" type="ORF">LHA35_03275</name>
</gene>
<name>A0A9X1L6N6_9PROT</name>
<keyword evidence="3" id="KW-1185">Reference proteome</keyword>
<protein>
    <submittedName>
        <fullName evidence="2">DUF3987 domain-containing protein</fullName>
    </submittedName>
</protein>
<reference evidence="2" key="1">
    <citation type="submission" date="2021-10" db="EMBL/GenBank/DDBJ databases">
        <title>Roseicella aerolatum sp. nov., isolated from aerosols of e-waste dismantling site.</title>
        <authorList>
            <person name="Qin T."/>
        </authorList>
    </citation>
    <scope>NUCLEOTIDE SEQUENCE</scope>
    <source>
        <strain evidence="2">GB24</strain>
    </source>
</reference>
<proteinExistence type="predicted"/>
<dbReference type="EMBL" id="JAJAQI010000003">
    <property type="protein sequence ID" value="MCB4820749.1"/>
    <property type="molecule type" value="Genomic_DNA"/>
</dbReference>
<evidence type="ECO:0000256" key="1">
    <source>
        <dbReference type="SAM" id="MobiDB-lite"/>
    </source>
</evidence>
<dbReference type="InterPro" id="IPR025048">
    <property type="entry name" value="DUF3987"/>
</dbReference>
<feature type="region of interest" description="Disordered" evidence="1">
    <location>
        <begin position="151"/>
        <end position="175"/>
    </location>
</feature>
<feature type="region of interest" description="Disordered" evidence="1">
    <location>
        <begin position="477"/>
        <end position="499"/>
    </location>
</feature>
<dbReference type="Pfam" id="PF13148">
    <property type="entry name" value="DUF3987"/>
    <property type="match status" value="1"/>
</dbReference>
<organism evidence="2 3">
    <name type="scientific">Roseicella aerolata</name>
    <dbReference type="NCBI Taxonomy" id="2883479"/>
    <lineage>
        <taxon>Bacteria</taxon>
        <taxon>Pseudomonadati</taxon>
        <taxon>Pseudomonadota</taxon>
        <taxon>Alphaproteobacteria</taxon>
        <taxon>Acetobacterales</taxon>
        <taxon>Roseomonadaceae</taxon>
        <taxon>Roseicella</taxon>
    </lineage>
</organism>